<dbReference type="InterPro" id="IPR036513">
    <property type="entry name" value="STAS_dom_sf"/>
</dbReference>
<accession>A0A064CG35</accession>
<proteinExistence type="predicted"/>
<dbReference type="PROSITE" id="PS50801">
    <property type="entry name" value="STAS"/>
    <property type="match status" value="1"/>
</dbReference>
<dbReference type="Proteomes" id="UP000022835">
    <property type="component" value="Unassembled WGS sequence"/>
</dbReference>
<keyword evidence="3" id="KW-1185">Reference proteome</keyword>
<evidence type="ECO:0000313" key="2">
    <source>
        <dbReference type="EMBL" id="KDE98636.1"/>
    </source>
</evidence>
<gene>
    <name evidence="2" type="ORF">Y900_006685</name>
</gene>
<name>A0A064CG35_9MYCO</name>
<dbReference type="Pfam" id="PF01740">
    <property type="entry name" value="STAS"/>
    <property type="match status" value="1"/>
</dbReference>
<reference evidence="2" key="1">
    <citation type="submission" date="2014-05" db="EMBL/GenBank/DDBJ databases">
        <title>Genome sequence of Mycobacterium aromaticivorans strain JS19b1T (= DSM 45407T).</title>
        <authorList>
            <person name="Kwak Y."/>
            <person name="Park G.-S."/>
            <person name="Li Q.X."/>
            <person name="Lee S.-E."/>
            <person name="Shin J.-H."/>
        </authorList>
    </citation>
    <scope>NUCLEOTIDE SEQUENCE [LARGE SCALE GENOMIC DNA]</scope>
    <source>
        <strain evidence="2">JS19b1</strain>
    </source>
</reference>
<dbReference type="CDD" id="cd07043">
    <property type="entry name" value="STAS_anti-anti-sigma_factors"/>
    <property type="match status" value="1"/>
</dbReference>
<dbReference type="AlphaFoldDB" id="A0A064CG35"/>
<dbReference type="SUPFAM" id="SSF52091">
    <property type="entry name" value="SpoIIaa-like"/>
    <property type="match status" value="1"/>
</dbReference>
<feature type="domain" description="STAS" evidence="1">
    <location>
        <begin position="32"/>
        <end position="131"/>
    </location>
</feature>
<organism evidence="2 3">
    <name type="scientific">Mycolicibacterium aromaticivorans JS19b1 = JCM 16368</name>
    <dbReference type="NCBI Taxonomy" id="1440774"/>
    <lineage>
        <taxon>Bacteria</taxon>
        <taxon>Bacillati</taxon>
        <taxon>Actinomycetota</taxon>
        <taxon>Actinomycetes</taxon>
        <taxon>Mycobacteriales</taxon>
        <taxon>Mycobacteriaceae</taxon>
        <taxon>Mycolicibacterium</taxon>
    </lineage>
</organism>
<evidence type="ECO:0000313" key="3">
    <source>
        <dbReference type="Proteomes" id="UP000022835"/>
    </source>
</evidence>
<sequence length="146" mass="15714">MSVFSTDQPERSAVSHSHDCHTARFTTIWPDESVGIITVQGELDASNAIAFADHVDACAGVGDRLVLDLSPLSFFGTAGFSALHTINVRCANASARWVMVTGDAVSRLLRVCDPDHTLPVADSVREAVEMLDGEPRRLLQLVPEPS</sequence>
<evidence type="ECO:0000259" key="1">
    <source>
        <dbReference type="PROSITE" id="PS50801"/>
    </source>
</evidence>
<dbReference type="STRING" id="1440774.Y900_006685"/>
<dbReference type="EMBL" id="JALN02000001">
    <property type="protein sequence ID" value="KDE98636.1"/>
    <property type="molecule type" value="Genomic_DNA"/>
</dbReference>
<dbReference type="Gene3D" id="3.30.750.24">
    <property type="entry name" value="STAS domain"/>
    <property type="match status" value="1"/>
</dbReference>
<dbReference type="InterPro" id="IPR002645">
    <property type="entry name" value="STAS_dom"/>
</dbReference>
<comment type="caution">
    <text evidence="2">The sequence shown here is derived from an EMBL/GenBank/DDBJ whole genome shotgun (WGS) entry which is preliminary data.</text>
</comment>
<dbReference type="OrthoDB" id="3697150at2"/>
<protein>
    <submittedName>
        <fullName evidence="2">Sulfate transporter</fullName>
    </submittedName>
</protein>
<dbReference type="eggNOG" id="COG1366">
    <property type="taxonomic scope" value="Bacteria"/>
</dbReference>